<evidence type="ECO:0000313" key="3">
    <source>
        <dbReference type="EMBL" id="EGD74818.1"/>
    </source>
</evidence>
<dbReference type="RefSeq" id="XP_004992463.1">
    <property type="nucleotide sequence ID" value="XM_004992406.1"/>
</dbReference>
<reference evidence="3" key="1">
    <citation type="submission" date="2009-08" db="EMBL/GenBank/DDBJ databases">
        <title>Annotation of Salpingoeca rosetta.</title>
        <authorList>
            <consortium name="The Broad Institute Genome Sequencing Platform"/>
            <person name="Russ C."/>
            <person name="Cuomo C."/>
            <person name="Burger G."/>
            <person name="Gray M.W."/>
            <person name="Holland P.W.H."/>
            <person name="King N."/>
            <person name="Lang F.B.F."/>
            <person name="Roger A.J."/>
            <person name="Ruiz-Trillo I."/>
            <person name="Young S.K."/>
            <person name="Zeng Q."/>
            <person name="Gargeya S."/>
            <person name="Alvarado L."/>
            <person name="Berlin A."/>
            <person name="Chapman S.B."/>
            <person name="Chen Z."/>
            <person name="Freedman E."/>
            <person name="Gellesch M."/>
            <person name="Goldberg J."/>
            <person name="Griggs A."/>
            <person name="Gujja S."/>
            <person name="Heilman E."/>
            <person name="Heiman D."/>
            <person name="Howarth C."/>
            <person name="Mehta T."/>
            <person name="Neiman D."/>
            <person name="Pearson M."/>
            <person name="Roberts A."/>
            <person name="Saif S."/>
            <person name="Shea T."/>
            <person name="Shenoy N."/>
            <person name="Sisk P."/>
            <person name="Stolte C."/>
            <person name="Sykes S."/>
            <person name="White J."/>
            <person name="Yandava C."/>
            <person name="Haas B."/>
            <person name="Nusbaum C."/>
            <person name="Birren B."/>
        </authorList>
    </citation>
    <scope>NUCLEOTIDE SEQUENCE [LARGE SCALE GENOMIC DNA]</scope>
    <source>
        <strain evidence="3">ATCC 50818</strain>
    </source>
</reference>
<evidence type="ECO:0000313" key="4">
    <source>
        <dbReference type="Proteomes" id="UP000007799"/>
    </source>
</evidence>
<dbReference type="Proteomes" id="UP000007799">
    <property type="component" value="Unassembled WGS sequence"/>
</dbReference>
<feature type="transmembrane region" description="Helical" evidence="2">
    <location>
        <begin position="120"/>
        <end position="140"/>
    </location>
</feature>
<dbReference type="AlphaFoldDB" id="F2UDW8"/>
<dbReference type="GeneID" id="16073029"/>
<accession>F2UDW8</accession>
<feature type="region of interest" description="Disordered" evidence="1">
    <location>
        <begin position="1"/>
        <end position="21"/>
    </location>
</feature>
<keyword evidence="2" id="KW-1133">Transmembrane helix</keyword>
<dbReference type="OMA" id="HTHIRND"/>
<organism evidence="4">
    <name type="scientific">Salpingoeca rosetta (strain ATCC 50818 / BSB-021)</name>
    <dbReference type="NCBI Taxonomy" id="946362"/>
    <lineage>
        <taxon>Eukaryota</taxon>
        <taxon>Choanoflagellata</taxon>
        <taxon>Craspedida</taxon>
        <taxon>Salpingoecidae</taxon>
        <taxon>Salpingoeca</taxon>
    </lineage>
</organism>
<feature type="transmembrane region" description="Helical" evidence="2">
    <location>
        <begin position="147"/>
        <end position="167"/>
    </location>
</feature>
<sequence length="235" mass="26705">MSGELGAAPPPSRLDGTTVPSKEQDRTATYIALYMTSAVCAIVLALMAELRSWVSLILLVNALLYLNLGGVVAGSTARRVRYLDPAFPKRNMLTLFLVGALQVVHWRTCSHLFYHTHVKLWLLDAVEATCVTLYFLYVLWRARSPRFNIRILGGFLLVSMLAVSTAATYKHATRKMQHTHIRNDWRLLYVCIVQLVHATLLFFGTRRFQAWFLQAVAMPFYILLGVCAGHRRFKF</sequence>
<feature type="transmembrane region" description="Helical" evidence="2">
    <location>
        <begin position="211"/>
        <end position="231"/>
    </location>
</feature>
<evidence type="ECO:0000256" key="1">
    <source>
        <dbReference type="SAM" id="MobiDB-lite"/>
    </source>
</evidence>
<feature type="transmembrane region" description="Helical" evidence="2">
    <location>
        <begin position="28"/>
        <end position="47"/>
    </location>
</feature>
<proteinExistence type="predicted"/>
<gene>
    <name evidence="3" type="ORF">PTSG_07051</name>
</gene>
<dbReference type="InParanoid" id="F2UDW8"/>
<keyword evidence="4" id="KW-1185">Reference proteome</keyword>
<protein>
    <submittedName>
        <fullName evidence="3">Uncharacterized protein</fullName>
    </submittedName>
</protein>
<dbReference type="EMBL" id="GL832970">
    <property type="protein sequence ID" value="EGD74818.1"/>
    <property type="molecule type" value="Genomic_DNA"/>
</dbReference>
<feature type="transmembrane region" description="Helical" evidence="2">
    <location>
        <begin position="53"/>
        <end position="73"/>
    </location>
</feature>
<keyword evidence="2" id="KW-0472">Membrane</keyword>
<evidence type="ECO:0000256" key="2">
    <source>
        <dbReference type="SAM" id="Phobius"/>
    </source>
</evidence>
<name>F2UDW8_SALR5</name>
<keyword evidence="2" id="KW-0812">Transmembrane</keyword>
<dbReference type="KEGG" id="sre:PTSG_07051"/>